<dbReference type="InParanoid" id="A0A6I9V682"/>
<evidence type="ECO:0000256" key="3">
    <source>
        <dbReference type="ARBA" id="ARBA00022840"/>
    </source>
</evidence>
<feature type="compositionally biased region" description="Basic and acidic residues" evidence="5">
    <location>
        <begin position="518"/>
        <end position="528"/>
    </location>
</feature>
<dbReference type="CDD" id="cd18793">
    <property type="entry name" value="SF2_C_SNF"/>
    <property type="match status" value="1"/>
</dbReference>
<dbReference type="GO" id="GO:0008094">
    <property type="term" value="F:ATP-dependent activity, acting on DNA"/>
    <property type="evidence" value="ECO:0007669"/>
    <property type="project" value="UniProtKB-ARBA"/>
</dbReference>
<feature type="compositionally biased region" description="Acidic residues" evidence="5">
    <location>
        <begin position="35"/>
        <end position="45"/>
    </location>
</feature>
<dbReference type="Pfam" id="PF00271">
    <property type="entry name" value="Helicase_C"/>
    <property type="match status" value="1"/>
</dbReference>
<reference evidence="8" key="1">
    <citation type="submission" date="2025-05" db="UniProtKB">
        <authorList>
            <consortium name="RefSeq"/>
        </authorList>
    </citation>
    <scope>NUCLEOTIDE SEQUENCE [LARGE SCALE GENOMIC DNA]</scope>
</reference>
<dbReference type="GO" id="GO:0005737">
    <property type="term" value="C:cytoplasm"/>
    <property type="evidence" value="ECO:0007669"/>
    <property type="project" value="UniProtKB-ARBA"/>
</dbReference>
<dbReference type="Proteomes" id="UP001652620">
    <property type="component" value="Chromosome 2"/>
</dbReference>
<evidence type="ECO:0000259" key="6">
    <source>
        <dbReference type="PROSITE" id="PS51192"/>
    </source>
</evidence>
<dbReference type="PANTHER" id="PTHR45626:SF50">
    <property type="entry name" value="TRANSCRIPTION TERMINATION FACTOR 2"/>
    <property type="match status" value="1"/>
</dbReference>
<evidence type="ECO:0000256" key="1">
    <source>
        <dbReference type="ARBA" id="ARBA00022741"/>
    </source>
</evidence>
<dbReference type="GO" id="GO:0004386">
    <property type="term" value="F:helicase activity"/>
    <property type="evidence" value="ECO:0007669"/>
    <property type="project" value="UniProtKB-KW"/>
</dbReference>
<dbReference type="FunCoup" id="A0A6I9V682">
    <property type="interactions" value="1696"/>
</dbReference>
<dbReference type="PANTHER" id="PTHR45626">
    <property type="entry name" value="TRANSCRIPTION TERMINATION FACTOR 2-RELATED"/>
    <property type="match status" value="1"/>
</dbReference>
<dbReference type="CDD" id="cd18072">
    <property type="entry name" value="DEXHc_TTF2"/>
    <property type="match status" value="1"/>
</dbReference>
<dbReference type="InterPro" id="IPR001650">
    <property type="entry name" value="Helicase_C-like"/>
</dbReference>
<dbReference type="RefSeq" id="XP_011203914.2">
    <property type="nucleotide sequence ID" value="XM_011205612.4"/>
</dbReference>
<dbReference type="OrthoDB" id="423559at2759"/>
<dbReference type="InterPro" id="IPR014001">
    <property type="entry name" value="Helicase_ATP-bd"/>
</dbReference>
<feature type="compositionally biased region" description="Polar residues" evidence="5">
    <location>
        <begin position="78"/>
        <end position="87"/>
    </location>
</feature>
<feature type="region of interest" description="Disordered" evidence="5">
    <location>
        <begin position="263"/>
        <end position="288"/>
    </location>
</feature>
<dbReference type="SMART" id="SM00487">
    <property type="entry name" value="DEXDc"/>
    <property type="match status" value="1"/>
</dbReference>
<feature type="compositionally biased region" description="Acidic residues" evidence="5">
    <location>
        <begin position="1"/>
        <end position="27"/>
    </location>
</feature>
<dbReference type="SUPFAM" id="SSF52540">
    <property type="entry name" value="P-loop containing nucleoside triphosphate hydrolases"/>
    <property type="match status" value="2"/>
</dbReference>
<dbReference type="InterPro" id="IPR049730">
    <property type="entry name" value="SNF2/RAD54-like_C"/>
</dbReference>
<feature type="coiled-coil region" evidence="4">
    <location>
        <begin position="332"/>
        <end position="359"/>
    </location>
</feature>
<keyword evidence="3" id="KW-0067">ATP-binding</keyword>
<feature type="compositionally biased region" description="Polar residues" evidence="5">
    <location>
        <begin position="264"/>
        <end position="284"/>
    </location>
</feature>
<accession>A0A6I9V682</accession>
<dbReference type="InterPro" id="IPR050628">
    <property type="entry name" value="SNF2_RAD54_helicase_TF"/>
</dbReference>
<feature type="domain" description="Helicase C-terminal" evidence="7">
    <location>
        <begin position="913"/>
        <end position="1079"/>
    </location>
</feature>
<dbReference type="SMART" id="SM00490">
    <property type="entry name" value="HELICc"/>
    <property type="match status" value="1"/>
</dbReference>
<gene>
    <name evidence="9" type="primary">LOC105226635</name>
</gene>
<evidence type="ECO:0000256" key="5">
    <source>
        <dbReference type="SAM" id="MobiDB-lite"/>
    </source>
</evidence>
<dbReference type="KEGG" id="bdr:105226635"/>
<keyword evidence="8" id="KW-1185">Reference proteome</keyword>
<evidence type="ECO:0000313" key="8">
    <source>
        <dbReference type="Proteomes" id="UP001652620"/>
    </source>
</evidence>
<dbReference type="GeneID" id="105226635"/>
<dbReference type="Gene3D" id="3.40.50.300">
    <property type="entry name" value="P-loop containing nucleotide triphosphate hydrolases"/>
    <property type="match status" value="1"/>
</dbReference>
<evidence type="ECO:0000259" key="7">
    <source>
        <dbReference type="PROSITE" id="PS51194"/>
    </source>
</evidence>
<evidence type="ECO:0000256" key="4">
    <source>
        <dbReference type="SAM" id="Coils"/>
    </source>
</evidence>
<evidence type="ECO:0000256" key="2">
    <source>
        <dbReference type="ARBA" id="ARBA00022801"/>
    </source>
</evidence>
<organism evidence="8 9">
    <name type="scientific">Bactrocera dorsalis</name>
    <name type="common">Oriental fruit fly</name>
    <name type="synonym">Dacus dorsalis</name>
    <dbReference type="NCBI Taxonomy" id="27457"/>
    <lineage>
        <taxon>Eukaryota</taxon>
        <taxon>Metazoa</taxon>
        <taxon>Ecdysozoa</taxon>
        <taxon>Arthropoda</taxon>
        <taxon>Hexapoda</taxon>
        <taxon>Insecta</taxon>
        <taxon>Pterygota</taxon>
        <taxon>Neoptera</taxon>
        <taxon>Endopterygota</taxon>
        <taxon>Diptera</taxon>
        <taxon>Brachycera</taxon>
        <taxon>Muscomorpha</taxon>
        <taxon>Tephritoidea</taxon>
        <taxon>Tephritidae</taxon>
        <taxon>Bactrocera</taxon>
        <taxon>Bactrocera</taxon>
    </lineage>
</organism>
<dbReference type="GO" id="GO:0005634">
    <property type="term" value="C:nucleus"/>
    <property type="evidence" value="ECO:0007669"/>
    <property type="project" value="UniProtKB-SubCell"/>
</dbReference>
<dbReference type="Gene3D" id="3.40.50.10810">
    <property type="entry name" value="Tandem AAA-ATPase domain"/>
    <property type="match status" value="1"/>
</dbReference>
<dbReference type="GO" id="GO:0006353">
    <property type="term" value="P:DNA-templated transcription termination"/>
    <property type="evidence" value="ECO:0007669"/>
    <property type="project" value="UniProtKB-KW"/>
</dbReference>
<feature type="compositionally biased region" description="Polar residues" evidence="5">
    <location>
        <begin position="131"/>
        <end position="155"/>
    </location>
</feature>
<evidence type="ECO:0000313" key="9">
    <source>
        <dbReference type="RefSeq" id="XP_011203914.2"/>
    </source>
</evidence>
<feature type="region of interest" description="Disordered" evidence="5">
    <location>
        <begin position="1"/>
        <end position="162"/>
    </location>
</feature>
<dbReference type="AlphaFoldDB" id="A0A6I9V682"/>
<dbReference type="GO" id="GO:0006281">
    <property type="term" value="P:DNA repair"/>
    <property type="evidence" value="ECO:0007669"/>
    <property type="project" value="TreeGrafter"/>
</dbReference>
<proteinExistence type="predicted"/>
<keyword evidence="1" id="KW-0547">Nucleotide-binding</keyword>
<keyword evidence="2" id="KW-0378">Hydrolase</keyword>
<dbReference type="Pfam" id="PF00176">
    <property type="entry name" value="SNF2-rel_dom"/>
    <property type="match status" value="1"/>
</dbReference>
<reference evidence="9" key="2">
    <citation type="submission" date="2025-08" db="UniProtKB">
        <authorList>
            <consortium name="RefSeq"/>
        </authorList>
    </citation>
    <scope>IDENTIFICATION</scope>
    <source>
        <tissue evidence="9">Adult</tissue>
    </source>
</reference>
<sequence length="1084" mass="122433">MSDSDEVVSSDHEEEFVSEESENEDAADMPSGEVFIEESENESSDDSFVVHRAAAKRGKNRRANISSDSDQDDETEKQTLSPRTRMSITGVRPADLSDSSEIEYSDARSEVEESTKSSVEDSDGCEERTVQHQIQSNSVDRSINKNSFLDQSASEGTVEESIVADSEDSITYNGSEADKNCAVATAINDRRTPNKQKVENVVHGIIDSPISSARYSMQFEKAIKEKLSSTMYQPSPKEKYRSQVESSDESDVQVISFREKTIEIGSSSDESNQENNIPNSNTPNYKKGDVVRPKAFLLQPKISTKLGLKTERSTITGKDALKESILVSKEFFDKELRKLNELKIELQSAEKLLEKISNSLPDGGRQLSLRIDRLRNDIHIKSQYINTLKVEDDCVPISPEQQVRNKVDPLSWDDLSAAVNKVNPTHTGKQGLATFNAQRELTVERLKDIHSSLKTCPTEDVLAEDPVGLRVTLMNHQKHALAWMNWRENQKPRGGILADDMGLGKTLTMIALVLASKNRSEQEAGTKSDDDESDNENENEGWISKGRRDYYPGGTLVVCPASLVRQWEEEVDNKVKRHKLTVCVHHGNNRDTKPKHLRTYDIVVTTYNIVSREQKSQGALFGIKWQRIILDEAHVVRNHKAQMSISVCALRGKYKWALTGTPIQNKEADAYALIKFLRCTPFDELAHWKKWIDNKSAGGQQRLNALMKSLMLRRTKVMLQERGALQCLPEKRIELIEVCLDKEEMNVYQKIMVYSRTLFAQFLLQRAERNTDFMYKEDSNKPTFMQTKDPNGAYYKVHEKFTKLHRGQKDVKSHEILVLLLRLRQICCHPGLIDSMLDDADNAENMESDSDDEKLKIDLLEQLNNLAINDSTENRSIEGEEGLKPDEEIIAKASAKVLQRNNPVFNIKRPSSKIKKVLNVLKTKVLNGNDKAIVVSQWTSVLNILKTHLEEQGCITLSLNGTIPVKNRQEIVTQFNDVNNNKRILLLSLTAGGVGLNLVGANHLLMIDLHWNPQLEAQAQDRIYRVGQKKNVVIYKFMCKDTVEERIKALQDHKMSIADGVLTGARSAEGSKLTMEDLRGLFGM</sequence>
<name>A0A6I9V682_BACDO</name>
<dbReference type="InterPro" id="IPR000330">
    <property type="entry name" value="SNF2_N"/>
</dbReference>
<feature type="compositionally biased region" description="Basic residues" evidence="5">
    <location>
        <begin position="53"/>
        <end position="62"/>
    </location>
</feature>
<dbReference type="PROSITE" id="PS51194">
    <property type="entry name" value="HELICASE_CTER"/>
    <property type="match status" value="1"/>
</dbReference>
<dbReference type="GO" id="GO:0003677">
    <property type="term" value="F:DNA binding"/>
    <property type="evidence" value="ECO:0007669"/>
    <property type="project" value="UniProtKB-KW"/>
</dbReference>
<dbReference type="InterPro" id="IPR027417">
    <property type="entry name" value="P-loop_NTPase"/>
</dbReference>
<dbReference type="GO" id="GO:0005524">
    <property type="term" value="F:ATP binding"/>
    <property type="evidence" value="ECO:0007669"/>
    <property type="project" value="UniProtKB-KW"/>
</dbReference>
<dbReference type="InterPro" id="IPR038718">
    <property type="entry name" value="SNF2-like_sf"/>
</dbReference>
<dbReference type="GO" id="GO:0016787">
    <property type="term" value="F:hydrolase activity"/>
    <property type="evidence" value="ECO:0007669"/>
    <property type="project" value="UniProtKB-KW"/>
</dbReference>
<feature type="domain" description="Helicase ATP-binding" evidence="6">
    <location>
        <begin position="486"/>
        <end position="680"/>
    </location>
</feature>
<feature type="compositionally biased region" description="Basic and acidic residues" evidence="5">
    <location>
        <begin position="105"/>
        <end position="130"/>
    </location>
</feature>
<keyword evidence="4" id="KW-0175">Coiled coil</keyword>
<protein>
    <submittedName>
        <fullName evidence="9">Transcription termination factor 2</fullName>
    </submittedName>
</protein>
<feature type="region of interest" description="Disordered" evidence="5">
    <location>
        <begin position="518"/>
        <end position="546"/>
    </location>
</feature>
<dbReference type="PROSITE" id="PS51192">
    <property type="entry name" value="HELICASE_ATP_BIND_1"/>
    <property type="match status" value="1"/>
</dbReference>
<feature type="compositionally biased region" description="Acidic residues" evidence="5">
    <location>
        <begin position="529"/>
        <end position="539"/>
    </location>
</feature>